<feature type="transmembrane region" description="Helical" evidence="1">
    <location>
        <begin position="365"/>
        <end position="387"/>
    </location>
</feature>
<keyword evidence="1" id="KW-1133">Transmembrane helix</keyword>
<keyword evidence="1" id="KW-0812">Transmembrane</keyword>
<evidence type="ECO:0000313" key="3">
    <source>
        <dbReference type="Proteomes" id="UP001595075"/>
    </source>
</evidence>
<evidence type="ECO:0000256" key="1">
    <source>
        <dbReference type="SAM" id="Phobius"/>
    </source>
</evidence>
<feature type="transmembrane region" description="Helical" evidence="1">
    <location>
        <begin position="393"/>
        <end position="410"/>
    </location>
</feature>
<keyword evidence="3" id="KW-1185">Reference proteome</keyword>
<proteinExistence type="predicted"/>
<comment type="caution">
    <text evidence="2">The sequence shown here is derived from an EMBL/GenBank/DDBJ whole genome shotgun (WGS) entry which is preliminary data.</text>
</comment>
<accession>A0ABR4CGD1</accession>
<organism evidence="2 3">
    <name type="scientific">Oculimacula yallundae</name>
    <dbReference type="NCBI Taxonomy" id="86028"/>
    <lineage>
        <taxon>Eukaryota</taxon>
        <taxon>Fungi</taxon>
        <taxon>Dikarya</taxon>
        <taxon>Ascomycota</taxon>
        <taxon>Pezizomycotina</taxon>
        <taxon>Leotiomycetes</taxon>
        <taxon>Helotiales</taxon>
        <taxon>Ploettnerulaceae</taxon>
        <taxon>Oculimacula</taxon>
    </lineage>
</organism>
<keyword evidence="1" id="KW-0472">Membrane</keyword>
<protein>
    <submittedName>
        <fullName evidence="2">Uncharacterized protein</fullName>
    </submittedName>
</protein>
<feature type="transmembrane region" description="Helical" evidence="1">
    <location>
        <begin position="77"/>
        <end position="97"/>
    </location>
</feature>
<dbReference type="EMBL" id="JAZHXI010000008">
    <property type="protein sequence ID" value="KAL2069018.1"/>
    <property type="molecule type" value="Genomic_DNA"/>
</dbReference>
<dbReference type="Proteomes" id="UP001595075">
    <property type="component" value="Unassembled WGS sequence"/>
</dbReference>
<gene>
    <name evidence="2" type="ORF">VTL71DRAFT_15356</name>
</gene>
<reference evidence="2 3" key="1">
    <citation type="journal article" date="2024" name="Commun. Biol.">
        <title>Comparative genomic analysis of thermophilic fungi reveals convergent evolutionary adaptations and gene losses.</title>
        <authorList>
            <person name="Steindorff A.S."/>
            <person name="Aguilar-Pontes M.V."/>
            <person name="Robinson A.J."/>
            <person name="Andreopoulos B."/>
            <person name="LaButti K."/>
            <person name="Kuo A."/>
            <person name="Mondo S."/>
            <person name="Riley R."/>
            <person name="Otillar R."/>
            <person name="Haridas S."/>
            <person name="Lipzen A."/>
            <person name="Grimwood J."/>
            <person name="Schmutz J."/>
            <person name="Clum A."/>
            <person name="Reid I.D."/>
            <person name="Moisan M.C."/>
            <person name="Butler G."/>
            <person name="Nguyen T.T.M."/>
            <person name="Dewar K."/>
            <person name="Conant G."/>
            <person name="Drula E."/>
            <person name="Henrissat B."/>
            <person name="Hansel C."/>
            <person name="Singer S."/>
            <person name="Hutchinson M.I."/>
            <person name="de Vries R.P."/>
            <person name="Natvig D.O."/>
            <person name="Powell A.J."/>
            <person name="Tsang A."/>
            <person name="Grigoriev I.V."/>
        </authorList>
    </citation>
    <scope>NUCLEOTIDE SEQUENCE [LARGE SCALE GENOMIC DNA]</scope>
    <source>
        <strain evidence="2 3">CBS 494.80</strain>
    </source>
</reference>
<sequence>MSDRDSCESNGPDYTEFPQFEQIRAFLVDGPPFRNLKNNLRDFVNTNSVNEFVAGNFYISTSETAPYLILIENMQHGIIIMVLGILWIIALFDAILIHQQRQILRLQQSLVLSCNQTFNKRFTSSPLSSRTIRLEWICHCGHVSYDDLMDLPPGSVDAIADELREFGDSWRNLGISVLRFCTSLALSTERAILPMTEHAIDTQLLATVIDPLWVLFCINGSEIATLQHLDLCTTKSDLELFTNLKTAYLSLRSQVALVRRLFLRLSKIHFVQFQLLPRSCVDCFEIGSMPPPDRVDYVYKVVPSKPPVPPKYMLHVYKHPENGSGTTFCFDRFPKKKNERLHFETDGDVVGWGIYFTESLHLPMFVTAFFLFTVLTGLVFGICWTVMENDISGAWAVASWIFSVCALGISA</sequence>
<name>A0ABR4CGD1_9HELO</name>
<evidence type="ECO:0000313" key="2">
    <source>
        <dbReference type="EMBL" id="KAL2069018.1"/>
    </source>
</evidence>